<protein>
    <submittedName>
        <fullName evidence="2">Unannotated protein</fullName>
    </submittedName>
</protein>
<name>A0A6J7LVR4_9ZZZZ</name>
<evidence type="ECO:0000313" key="2">
    <source>
        <dbReference type="EMBL" id="CAB4972148.1"/>
    </source>
</evidence>
<proteinExistence type="predicted"/>
<accession>A0A6J7LVR4</accession>
<evidence type="ECO:0000256" key="1">
    <source>
        <dbReference type="SAM" id="MobiDB-lite"/>
    </source>
</evidence>
<feature type="region of interest" description="Disordered" evidence="1">
    <location>
        <begin position="1"/>
        <end position="23"/>
    </location>
</feature>
<dbReference type="AlphaFoldDB" id="A0A6J7LVR4"/>
<gene>
    <name evidence="2" type="ORF">UFOPK3927_00181</name>
</gene>
<dbReference type="EMBL" id="CAFBOK010000012">
    <property type="protein sequence ID" value="CAB4972148.1"/>
    <property type="molecule type" value="Genomic_DNA"/>
</dbReference>
<reference evidence="2" key="1">
    <citation type="submission" date="2020-05" db="EMBL/GenBank/DDBJ databases">
        <authorList>
            <person name="Chiriac C."/>
            <person name="Salcher M."/>
            <person name="Ghai R."/>
            <person name="Kavagutti S V."/>
        </authorList>
    </citation>
    <scope>NUCLEOTIDE SEQUENCE</scope>
</reference>
<sequence length="66" mass="7118">MPKPTQPNRLLPGQAHRLDDPADRVGIEPCIDPSARVGQEQDKAVSKIVSKATEVTIRTANTVAKT</sequence>
<organism evidence="2">
    <name type="scientific">freshwater metagenome</name>
    <dbReference type="NCBI Taxonomy" id="449393"/>
    <lineage>
        <taxon>unclassified sequences</taxon>
        <taxon>metagenomes</taxon>
        <taxon>ecological metagenomes</taxon>
    </lineage>
</organism>